<organism evidence="14 15">
    <name type="scientific">Pseudoalteromonas aurantia 208</name>
    <dbReference type="NCBI Taxonomy" id="1314867"/>
    <lineage>
        <taxon>Bacteria</taxon>
        <taxon>Pseudomonadati</taxon>
        <taxon>Pseudomonadota</taxon>
        <taxon>Gammaproteobacteria</taxon>
        <taxon>Alteromonadales</taxon>
        <taxon>Pseudoalteromonadaceae</taxon>
        <taxon>Pseudoalteromonas</taxon>
    </lineage>
</organism>
<dbReference type="PANTHER" id="PTHR12815">
    <property type="entry name" value="SORTING AND ASSEMBLY MACHINERY SAMM50 PROTEIN FAMILY MEMBER"/>
    <property type="match status" value="1"/>
</dbReference>
<name>A0ABR9E8D0_9GAMM</name>
<sequence>MLKQLLVCFLMINALLGNAANAQSGTQLQTLNIKGVDQAVEENITGFLQPFLARPFGVADYTLARKEVETALQALGYYFSEIKLQLTDEKQTLLVTINPKKRLYWHDIEISIIGDDAERDPVIQKLVSTVPLKNGAAVRHDEYQQTKAQLESTLLQRGYFDFKWAQSRLQIDKARRQANVILHINTGIRYRFGDIKVSGAPKAEQYIRNLSPFKRNSEYRTHLLSDFNLSLNATPYFSSVKVYPLLKNRHNGLVPIRIDVHEKPGNSFEVGGGYSTDLGARARFKWSKPWISEDGHFVESNLSLSQQLQDITASYTIPVGNPNDDIWRVLGGYQRQDEINDKVETTIWNIQLQRQWLTEHGWVRTAFIKREHETSKQQNTELLETEMLIPGVSYAKKQSQGGALPYWGNEQLFSIEVASGSVISSTSLLKLNWNNAWLRNYDTKHLFYGRIDLGGILVDDIKAVPFNMRYFAGGDQSVRGFAYQSIGPREDDGTLIGGKYRVTTTAEYNYQFLPNWRTAIFVDAGAVANGPLKKWSVGAGFGLRYLTPVGPIRLDHAWGLSKDSKSTRLSIVIGPEI</sequence>
<dbReference type="InterPro" id="IPR000184">
    <property type="entry name" value="Bac_surfAg_D15"/>
</dbReference>
<dbReference type="RefSeq" id="WP_192506700.1">
    <property type="nucleotide sequence ID" value="NZ_AQGV01000012.1"/>
</dbReference>
<evidence type="ECO:0000256" key="6">
    <source>
        <dbReference type="ARBA" id="ARBA00022729"/>
    </source>
</evidence>
<evidence type="ECO:0000259" key="13">
    <source>
        <dbReference type="Pfam" id="PF17243"/>
    </source>
</evidence>
<evidence type="ECO:0000256" key="2">
    <source>
        <dbReference type="ARBA" id="ARBA00010248"/>
    </source>
</evidence>
<evidence type="ECO:0000256" key="7">
    <source>
        <dbReference type="ARBA" id="ARBA00023136"/>
    </source>
</evidence>
<evidence type="ECO:0000256" key="4">
    <source>
        <dbReference type="ARBA" id="ARBA00022452"/>
    </source>
</evidence>
<dbReference type="Gene3D" id="2.40.160.50">
    <property type="entry name" value="membrane protein fhac: a member of the omp85/tpsb transporter family"/>
    <property type="match status" value="1"/>
</dbReference>
<keyword evidence="7" id="KW-0472">Membrane</keyword>
<dbReference type="InterPro" id="IPR039910">
    <property type="entry name" value="D15-like"/>
</dbReference>
<keyword evidence="15" id="KW-1185">Reference proteome</keyword>
<dbReference type="Proteomes" id="UP000615755">
    <property type="component" value="Unassembled WGS sequence"/>
</dbReference>
<comment type="similarity">
    <text evidence="2">Belongs to the TamA family.</text>
</comment>
<comment type="subunit">
    <text evidence="10">Interacts with TamB to form the translocation and assembly module (TAM).</text>
</comment>
<keyword evidence="8" id="KW-0998">Cell outer membrane</keyword>
<dbReference type="Pfam" id="PF01103">
    <property type="entry name" value="Omp85"/>
    <property type="match status" value="1"/>
</dbReference>
<evidence type="ECO:0000256" key="11">
    <source>
        <dbReference type="SAM" id="SignalP"/>
    </source>
</evidence>
<gene>
    <name evidence="14" type="primary">ytfM</name>
    <name evidence="14" type="ORF">PAUR_a0574</name>
</gene>
<feature type="signal peptide" evidence="11">
    <location>
        <begin position="1"/>
        <end position="19"/>
    </location>
</feature>
<comment type="subcellular location">
    <subcellularLocation>
        <location evidence="1">Cell outer membrane</location>
    </subcellularLocation>
</comment>
<evidence type="ECO:0000256" key="5">
    <source>
        <dbReference type="ARBA" id="ARBA00022692"/>
    </source>
</evidence>
<protein>
    <recommendedName>
        <fullName evidence="3">Translocation and assembly module subunit TamA</fullName>
    </recommendedName>
    <alternativeName>
        <fullName evidence="9">Autotransporter assembly factor TamA</fullName>
    </alternativeName>
</protein>
<evidence type="ECO:0000256" key="1">
    <source>
        <dbReference type="ARBA" id="ARBA00004442"/>
    </source>
</evidence>
<accession>A0ABR9E8D0</accession>
<evidence type="ECO:0000256" key="10">
    <source>
        <dbReference type="ARBA" id="ARBA00093548"/>
    </source>
</evidence>
<feature type="chain" id="PRO_5047131029" description="Translocation and assembly module subunit TamA" evidence="11">
    <location>
        <begin position="20"/>
        <end position="577"/>
    </location>
</feature>
<comment type="caution">
    <text evidence="14">The sequence shown here is derived from an EMBL/GenBank/DDBJ whole genome shotgun (WGS) entry which is preliminary data.</text>
</comment>
<keyword evidence="6 11" id="KW-0732">Signal</keyword>
<dbReference type="EMBL" id="AQGV01000012">
    <property type="protein sequence ID" value="MBE0367246.1"/>
    <property type="molecule type" value="Genomic_DNA"/>
</dbReference>
<evidence type="ECO:0000256" key="3">
    <source>
        <dbReference type="ARBA" id="ARBA00015419"/>
    </source>
</evidence>
<evidence type="ECO:0000313" key="14">
    <source>
        <dbReference type="EMBL" id="MBE0367246.1"/>
    </source>
</evidence>
<keyword evidence="5" id="KW-0812">Transmembrane</keyword>
<dbReference type="Gene3D" id="3.10.20.310">
    <property type="entry name" value="membrane protein fhac"/>
    <property type="match status" value="3"/>
</dbReference>
<evidence type="ECO:0000256" key="8">
    <source>
        <dbReference type="ARBA" id="ARBA00023237"/>
    </source>
</evidence>
<proteinExistence type="inferred from homology"/>
<evidence type="ECO:0000259" key="12">
    <source>
        <dbReference type="Pfam" id="PF01103"/>
    </source>
</evidence>
<dbReference type="Pfam" id="PF17243">
    <property type="entry name" value="POTRA_TamA_1"/>
    <property type="match status" value="1"/>
</dbReference>
<evidence type="ECO:0000256" key="9">
    <source>
        <dbReference type="ARBA" id="ARBA00033063"/>
    </source>
</evidence>
<feature type="domain" description="Bacterial surface antigen (D15)" evidence="12">
    <location>
        <begin position="265"/>
        <end position="565"/>
    </location>
</feature>
<reference evidence="14 15" key="1">
    <citation type="submission" date="2015-03" db="EMBL/GenBank/DDBJ databases">
        <title>Genome sequence of Pseudoalteromonas aurantia.</title>
        <authorList>
            <person name="Xie B.-B."/>
            <person name="Rong J.-C."/>
            <person name="Qin Q.-L."/>
            <person name="Zhang Y.-Z."/>
        </authorList>
    </citation>
    <scope>NUCLEOTIDE SEQUENCE [LARGE SCALE GENOMIC DNA]</scope>
    <source>
        <strain evidence="14 15">208</strain>
    </source>
</reference>
<keyword evidence="4" id="KW-1134">Transmembrane beta strand</keyword>
<dbReference type="PANTHER" id="PTHR12815:SF47">
    <property type="entry name" value="TRANSLOCATION AND ASSEMBLY MODULE SUBUNIT TAMA"/>
    <property type="match status" value="1"/>
</dbReference>
<feature type="domain" description="TamA POTRA" evidence="13">
    <location>
        <begin position="31"/>
        <end position="99"/>
    </location>
</feature>
<evidence type="ECO:0000313" key="15">
    <source>
        <dbReference type="Proteomes" id="UP000615755"/>
    </source>
</evidence>
<dbReference type="InterPro" id="IPR035243">
    <property type="entry name" value="TamA_POTRA_Dom_1"/>
</dbReference>